<feature type="domain" description="Carrier" evidence="6">
    <location>
        <begin position="673"/>
        <end position="750"/>
    </location>
</feature>
<dbReference type="Gene3D" id="3.30.559.30">
    <property type="entry name" value="Nonribosomal peptide synthetase, condensation domain"/>
    <property type="match status" value="3"/>
</dbReference>
<dbReference type="SUPFAM" id="SSF47336">
    <property type="entry name" value="ACP-like"/>
    <property type="match status" value="3"/>
</dbReference>
<dbReference type="SUPFAM" id="SSF56801">
    <property type="entry name" value="Acetyl-CoA synthetase-like"/>
    <property type="match status" value="1"/>
</dbReference>
<dbReference type="GO" id="GO:0005737">
    <property type="term" value="C:cytoplasm"/>
    <property type="evidence" value="ECO:0007669"/>
    <property type="project" value="TreeGrafter"/>
</dbReference>
<organism evidence="7 8">
    <name type="scientific">Sphagnurus paluster</name>
    <dbReference type="NCBI Taxonomy" id="117069"/>
    <lineage>
        <taxon>Eukaryota</taxon>
        <taxon>Fungi</taxon>
        <taxon>Dikarya</taxon>
        <taxon>Basidiomycota</taxon>
        <taxon>Agaricomycotina</taxon>
        <taxon>Agaricomycetes</taxon>
        <taxon>Agaricomycetidae</taxon>
        <taxon>Agaricales</taxon>
        <taxon>Tricholomatineae</taxon>
        <taxon>Lyophyllaceae</taxon>
        <taxon>Sphagnurus</taxon>
    </lineage>
</organism>
<dbReference type="Pfam" id="PF00501">
    <property type="entry name" value="AMP-binding"/>
    <property type="match status" value="1"/>
</dbReference>
<dbReference type="Pfam" id="PF00550">
    <property type="entry name" value="PP-binding"/>
    <property type="match status" value="3"/>
</dbReference>
<evidence type="ECO:0000256" key="2">
    <source>
        <dbReference type="ARBA" id="ARBA00022553"/>
    </source>
</evidence>
<dbReference type="InterPro" id="IPR042099">
    <property type="entry name" value="ANL_N_sf"/>
</dbReference>
<dbReference type="InterPro" id="IPR001242">
    <property type="entry name" value="Condensation_dom"/>
</dbReference>
<dbReference type="InterPro" id="IPR009081">
    <property type="entry name" value="PP-bd_ACP"/>
</dbReference>
<dbReference type="Pfam" id="PF00668">
    <property type="entry name" value="Condensation"/>
    <property type="match status" value="3"/>
</dbReference>
<sequence length="2313" mass="256772">MPSPPIVEPSLEDARLLLQGYNSFEWPDLSATRRPFDDIHTSRHELPVTHSDRVAQVILAISRIIGSYCGTSDVLLAVELLNSDMLIFVRVLWRASDTCSDIIAQIDQQMTQLPNCPITLPALQRILDLSNQQWPCVALCRFSTRASGAPHEFPLTFTYNASTSEISLQSSAKNIHPSVATQLLSQVAFLAVRFETESSTSISPVNLPSELMSVYERTRDSKSLAIAYPHLLPVELATDYLTRRSITDPNSVAVCWYPDLSPESLSRNVESISYIELHQNANKVARWLRRMGLKSEDRVAVCMARNINFHIAMIGIMRAGGCYVPATVAFDVHLAESFVPIALGMPLISAPRSQLLENLPSHAQRLRITHMGIVPSLIEATMGVMQEDGGDSMALRYIASGGEKMSDAILDKWANHSKVRLANFYGPSEATIGCCARYMDRTTPRANIGRAFANVSAYVVDADLNVLPRGAVGELVIEGPLVGRGYHGRPDLTGKVFMEWPQKGNWAYRTGDLVRMMPDQTLEIIGRIDTQIKLRGVRIESEGISSIIRKAAPASSNFSLDATTVLAKHPSIGTEQLVSFIAWDLSVPVATRKSQLPRIVLPPKDLIERIKYVCEAELARYMRPNHIIPLSWFPLSPNGKSDIKALVGIFNALHVETLAALMAGRHEQGSESRPATKLEKDIFGVLGRHTTITLSVALPGLNIFECGIDSMSVIRFAKDLKETLGYRISASDIMSSPTLAGIASFLTDMSPSSSLMDTSALHLKNFSKKWFKEIESNYIPSSVECLLPSFSIQEGVLSRSIEHDTMYVQHVVLSCKNNLSLSNLKRAWGTVASKHPIMRTVFYFSSALVQVVLRPTYSTLPWAEEITKIGDSREFACWFLDTKSQDIARVINTSLSHTPAFRLHAYLSPGPSFIVLSIHHALYDGISLPLLINDVEREYHGLSLRTVPNVSDILDQIASTDLTKAREFWVDHFRGFAWPSSLPRTSASSRTIYRTSRMGSSLSSLKDLAASQQVTLQALLTCAFAVFAATKVYHTSDISFGIIRSGRLIPVDHVENAICPLVSVIPTRVNLTDDDVLQQVQLGVSAMVAVEHVPLGKLQGWIRPGKPLFDLLFSVSVKPEMSSDIWEIVESQLPEADYPLAAEIVLDVDHDSVMIQTAWKEDEIQDSLIQNLINEFEAIALDVGAGKLTWHLTNGRVPSPEIHSDDELYVEPEGSSDPELLLELRTVISKFLDINKLLISEDTSLISLGLDSIKCVGLSRILKGLGYSMPAVEIMKHPSLRKLSSHIASRCNEPLGVDYRQVFSQTLSTIRRSFSQEDLKLSPSDTVQLFSTTSLQAGMLSHTLNSKGVLYIHAFPLKISTEKVILDRLKAAWIQAIDAFDILRTSFHFNSNLGVWAQAVHSENVTDWTSDTFVTSEDYQSKLSAYLASIRPVDENSFRSPPIWLRLFKPAPSSLEKTYRLVIVMHHALYDGVSLGILFDAVQAIYRGNVVESPTQFTSLLDHLMFEEESGASFWIRALNGFNPTYIPVQGDDCPSQVASRTFTCEPTLLMHALQHSAVTVQCLGQLAWGKVLSDLSGSFDVVFGHNVSGRSIPGADRVIGPVLNTIPCRLRLRADKSNAELLRSIHDFNVEALPWQHASLRLIQKRLCISRLWDSLFVFQPLQMKQDIEDPLWTFDIQENPEVQVQYAISIELHQLETGFTVNAASKPGYMSAGNLDTLLERFQFALKNVISHPDAPSVEDISTQPSTSHIIPPPASDHSSQPQNATTIPELIQSLLASITNIPASQFTSTTPLVALGIDSITAIQIVTQFRRADMILTVNDIISCRTLGEMIARIRPSDDYNINYMAKQAVIEIPIKERDSILARLDAPNLVEAIHPASSGMKWLVGSWQRSERTAFQHAFAYRLPTDVNIQRLRNAWISLQERLILLRSTFASAKGSRELRIVTFRPNSYPENWTEDQCEDNMVLDHVIARMKQFVESPPSTKWPPSKAAVYRSSKETILIIYLNHFQFDAWSVPLIIDDLSRLYLGQEFGTSNNTAAFLQVSGPTSDNLEVQKRYWMSLFPQKFQPVLLPPFLPPSPPTFDRTIYTTKTAVFGAVLCEERARQLEVSLPAVFLACWAQVQGKLSSSNDITIGLWQAGRSGLLDGISQLASPCSNIVPMYVRGLDNNCVVAIAQGIQEDLRARSATILQSDLIKIDEWVDAGGKPLTNVVVNIVRVAPEGKSGEILMKQLDFPYYIPPPAAAELEPTLDRLATTELVQASFYTSFYFAVVPESDTILMSIDAAANFIDNHKATEIVKQWGDAVRDALGIE</sequence>
<dbReference type="InterPro" id="IPR020806">
    <property type="entry name" value="PKS_PP-bd"/>
</dbReference>
<comment type="caution">
    <text evidence="7">The sequence shown here is derived from an EMBL/GenBank/DDBJ whole genome shotgun (WGS) entry which is preliminary data.</text>
</comment>
<dbReference type="InterPro" id="IPR006162">
    <property type="entry name" value="Ppantetheine_attach_site"/>
</dbReference>
<dbReference type="InterPro" id="IPR045851">
    <property type="entry name" value="AMP-bd_C_sf"/>
</dbReference>
<feature type="region of interest" description="Disordered" evidence="5">
    <location>
        <begin position="1738"/>
        <end position="1766"/>
    </location>
</feature>
<dbReference type="GO" id="GO:0016874">
    <property type="term" value="F:ligase activity"/>
    <property type="evidence" value="ECO:0007669"/>
    <property type="project" value="UniProtKB-KW"/>
</dbReference>
<name>A0A9P7GLY6_9AGAR</name>
<keyword evidence="1" id="KW-0596">Phosphopantetheine</keyword>
<dbReference type="PANTHER" id="PTHR45527:SF1">
    <property type="entry name" value="FATTY ACID SYNTHASE"/>
    <property type="match status" value="1"/>
</dbReference>
<proteinExistence type="predicted"/>
<evidence type="ECO:0000256" key="1">
    <source>
        <dbReference type="ARBA" id="ARBA00022450"/>
    </source>
</evidence>
<dbReference type="EMBL" id="JABCKI010000144">
    <property type="protein sequence ID" value="KAG5652249.1"/>
    <property type="molecule type" value="Genomic_DNA"/>
</dbReference>
<dbReference type="InterPro" id="IPR000873">
    <property type="entry name" value="AMP-dep_synth/lig_dom"/>
</dbReference>
<evidence type="ECO:0000313" key="8">
    <source>
        <dbReference type="Proteomes" id="UP000717328"/>
    </source>
</evidence>
<dbReference type="PROSITE" id="PS00012">
    <property type="entry name" value="PHOSPHOPANTETHEINE"/>
    <property type="match status" value="2"/>
</dbReference>
<dbReference type="SMART" id="SM00823">
    <property type="entry name" value="PKS_PP"/>
    <property type="match status" value="2"/>
</dbReference>
<dbReference type="SUPFAM" id="SSF52777">
    <property type="entry name" value="CoA-dependent acyltransferases"/>
    <property type="match status" value="6"/>
</dbReference>
<evidence type="ECO:0000313" key="7">
    <source>
        <dbReference type="EMBL" id="KAG5652249.1"/>
    </source>
</evidence>
<dbReference type="Gene3D" id="3.30.300.30">
    <property type="match status" value="1"/>
</dbReference>
<evidence type="ECO:0000256" key="4">
    <source>
        <dbReference type="ARBA" id="ARBA00023268"/>
    </source>
</evidence>
<dbReference type="Proteomes" id="UP000717328">
    <property type="component" value="Unassembled WGS sequence"/>
</dbReference>
<evidence type="ECO:0000256" key="5">
    <source>
        <dbReference type="SAM" id="MobiDB-lite"/>
    </source>
</evidence>
<dbReference type="PROSITE" id="PS50075">
    <property type="entry name" value="CARRIER"/>
    <property type="match status" value="3"/>
</dbReference>
<evidence type="ECO:0000259" key="6">
    <source>
        <dbReference type="PROSITE" id="PS50075"/>
    </source>
</evidence>
<dbReference type="Gene3D" id="1.10.1200.10">
    <property type="entry name" value="ACP-like"/>
    <property type="match status" value="3"/>
</dbReference>
<dbReference type="GO" id="GO:0031177">
    <property type="term" value="F:phosphopantetheine binding"/>
    <property type="evidence" value="ECO:0007669"/>
    <property type="project" value="InterPro"/>
</dbReference>
<keyword evidence="8" id="KW-1185">Reference proteome</keyword>
<dbReference type="Gene3D" id="3.40.50.12780">
    <property type="entry name" value="N-terminal domain of ligase-like"/>
    <property type="match status" value="2"/>
</dbReference>
<feature type="domain" description="Carrier" evidence="6">
    <location>
        <begin position="1765"/>
        <end position="1841"/>
    </location>
</feature>
<keyword evidence="4" id="KW-0511">Multifunctional enzyme</keyword>
<dbReference type="InterPro" id="IPR036736">
    <property type="entry name" value="ACP-like_sf"/>
</dbReference>
<dbReference type="OrthoDB" id="416786at2759"/>
<feature type="compositionally biased region" description="Polar residues" evidence="5">
    <location>
        <begin position="1742"/>
        <end position="1751"/>
    </location>
</feature>
<gene>
    <name evidence="7" type="ORF">H0H81_005644</name>
</gene>
<keyword evidence="3" id="KW-0436">Ligase</keyword>
<reference evidence="7" key="2">
    <citation type="submission" date="2021-10" db="EMBL/GenBank/DDBJ databases">
        <title>Phylogenomics reveals ancestral predisposition of the termite-cultivated fungus Termitomyces towards a domesticated lifestyle.</title>
        <authorList>
            <person name="Auxier B."/>
            <person name="Grum-Grzhimaylo A."/>
            <person name="Cardenas M.E."/>
            <person name="Lodge J.D."/>
            <person name="Laessoe T."/>
            <person name="Pedersen O."/>
            <person name="Smith M.E."/>
            <person name="Kuyper T.W."/>
            <person name="Franco-Molano E.A."/>
            <person name="Baroni T.J."/>
            <person name="Aanen D.K."/>
        </authorList>
    </citation>
    <scope>NUCLEOTIDE SEQUENCE</scope>
    <source>
        <strain evidence="7">D49</strain>
    </source>
</reference>
<accession>A0A9P7GLY6</accession>
<dbReference type="GO" id="GO:0043041">
    <property type="term" value="P:amino acid activation for nonribosomal peptide biosynthetic process"/>
    <property type="evidence" value="ECO:0007669"/>
    <property type="project" value="TreeGrafter"/>
</dbReference>
<dbReference type="SMART" id="SM01294">
    <property type="entry name" value="PKS_PP_betabranch"/>
    <property type="match status" value="1"/>
</dbReference>
<feature type="domain" description="Carrier" evidence="6">
    <location>
        <begin position="1218"/>
        <end position="1291"/>
    </location>
</feature>
<dbReference type="PANTHER" id="PTHR45527">
    <property type="entry name" value="NONRIBOSOMAL PEPTIDE SYNTHETASE"/>
    <property type="match status" value="1"/>
</dbReference>
<reference evidence="7" key="1">
    <citation type="submission" date="2021-02" db="EMBL/GenBank/DDBJ databases">
        <authorList>
            <person name="Nieuwenhuis M."/>
            <person name="Van De Peppel L.J.J."/>
        </authorList>
    </citation>
    <scope>NUCLEOTIDE SEQUENCE</scope>
    <source>
        <strain evidence="7">D49</strain>
    </source>
</reference>
<evidence type="ECO:0000256" key="3">
    <source>
        <dbReference type="ARBA" id="ARBA00022598"/>
    </source>
</evidence>
<dbReference type="InterPro" id="IPR023213">
    <property type="entry name" value="CAT-like_dom_sf"/>
</dbReference>
<dbReference type="Gene3D" id="3.30.559.10">
    <property type="entry name" value="Chloramphenicol acetyltransferase-like domain"/>
    <property type="match status" value="3"/>
</dbReference>
<keyword evidence="2" id="KW-0597">Phosphoprotein</keyword>
<dbReference type="GO" id="GO:0044550">
    <property type="term" value="P:secondary metabolite biosynthetic process"/>
    <property type="evidence" value="ECO:0007669"/>
    <property type="project" value="TreeGrafter"/>
</dbReference>
<protein>
    <submittedName>
        <fullName evidence="7">NRPS protein</fullName>
    </submittedName>
</protein>